<dbReference type="PROSITE" id="PS00534">
    <property type="entry name" value="FERROCHELATASE"/>
    <property type="match status" value="1"/>
</dbReference>
<evidence type="ECO:0000256" key="3">
    <source>
        <dbReference type="ARBA" id="ARBA00022723"/>
    </source>
</evidence>
<comment type="subcellular location">
    <subcellularLocation>
        <location evidence="9 10">Cytoplasm</location>
    </subcellularLocation>
</comment>
<comment type="similarity">
    <text evidence="1 9 10">Belongs to the ferrochelatase family.</text>
</comment>
<comment type="pathway">
    <text evidence="9 10">Porphyrin-containing compound metabolism; protoheme biosynthesis; protoheme from protoporphyrin-IX: step 1/1.</text>
</comment>
<reference evidence="11 12" key="1">
    <citation type="journal article" date="2018" name="Front. Microbiol.">
        <title>Phylogeny of Vibrio vulnificus from the Analysis of the Core-Genome: Implications for Intra-Species Taxonomy.</title>
        <authorList>
            <person name="Roig F.J."/>
            <person name="Gonzalez-Candelas F."/>
            <person name="Sanjuan E."/>
            <person name="Fouz B."/>
            <person name="Feil E.J."/>
            <person name="Llorens C."/>
            <person name="Baker-Austin C."/>
            <person name="Oliver J.D."/>
            <person name="Danin-Poleg Y."/>
            <person name="Gibas C.J."/>
            <person name="Kashi Y."/>
            <person name="Gulig P.A."/>
            <person name="Morrison S.S."/>
            <person name="Amaro C."/>
        </authorList>
    </citation>
    <scope>NUCLEOTIDE SEQUENCE [LARGE SCALE GENOMIC DNA]</scope>
    <source>
        <strain evidence="11 12">CECT4608</strain>
    </source>
</reference>
<dbReference type="GO" id="GO:0005737">
    <property type="term" value="C:cytoplasm"/>
    <property type="evidence" value="ECO:0007669"/>
    <property type="project" value="UniProtKB-SubCell"/>
</dbReference>
<comment type="caution">
    <text evidence="11">The sequence shown here is derived from an EMBL/GenBank/DDBJ whole genome shotgun (WGS) entry which is preliminary data.</text>
</comment>
<dbReference type="CDD" id="cd03411">
    <property type="entry name" value="Ferrochelatase_N"/>
    <property type="match status" value="1"/>
</dbReference>
<evidence type="ECO:0000256" key="2">
    <source>
        <dbReference type="ARBA" id="ARBA00022490"/>
    </source>
</evidence>
<feature type="binding site" evidence="9">
    <location>
        <position position="292"/>
    </location>
    <ligand>
        <name>Fe(2+)</name>
        <dbReference type="ChEBI" id="CHEBI:29033"/>
    </ligand>
</feature>
<dbReference type="GO" id="GO:0004325">
    <property type="term" value="F:ferrochelatase activity"/>
    <property type="evidence" value="ECO:0007669"/>
    <property type="project" value="UniProtKB-UniRule"/>
</dbReference>
<evidence type="ECO:0000256" key="5">
    <source>
        <dbReference type="ARBA" id="ARBA00023133"/>
    </source>
</evidence>
<comment type="catalytic activity">
    <reaction evidence="8">
        <text>Fe-coproporphyrin III + 2 H(+) = coproporphyrin III + Fe(2+)</text>
        <dbReference type="Rhea" id="RHEA:49572"/>
        <dbReference type="ChEBI" id="CHEBI:15378"/>
        <dbReference type="ChEBI" id="CHEBI:29033"/>
        <dbReference type="ChEBI" id="CHEBI:68438"/>
        <dbReference type="ChEBI" id="CHEBI:131725"/>
        <dbReference type="EC" id="4.99.1.9"/>
    </reaction>
    <physiologicalReaction direction="right-to-left" evidence="8">
        <dbReference type="Rhea" id="RHEA:49574"/>
    </physiologicalReaction>
</comment>
<evidence type="ECO:0000256" key="7">
    <source>
        <dbReference type="ARBA" id="ARBA00023244"/>
    </source>
</evidence>
<dbReference type="PANTHER" id="PTHR11108">
    <property type="entry name" value="FERROCHELATASE"/>
    <property type="match status" value="1"/>
</dbReference>
<keyword evidence="6 9" id="KW-0456">Lyase</keyword>
<dbReference type="RefSeq" id="WP_047108980.1">
    <property type="nucleotide sequence ID" value="NZ_CP051117.1"/>
</dbReference>
<dbReference type="UniPathway" id="UPA00252">
    <property type="reaction ID" value="UER00325"/>
</dbReference>
<sequence>MSSPFRKTTFSHYRRESMNNTKKRGVLLVNLGTPEEATAPAVKRFLSQFLHDQRVVDMTRWLWCPILHGIILPIRSPKVAKLYQTVWMKEGSPLMVYSKRQQVELQAKLNCPVEIGMTYGTPSVLDGVNKLQAQGVDEICVLPLYPQYSGTTTGAAYDALAHALRKVAVVPSIHFIRDYHDHPLYIKALAESVRQSWQAQGKGDYLLCSYHGIPQRYADNGDIYPLHCEMTTELLRLELGLDKSQIGTTYQSRFGREEWLQPYTDKTLESLPAKGIKSLDVITPAFSVDCLETLEEISEQGQESFLHAGGEQYRFIPCLNDAPSHIEMMARLVTER</sequence>
<evidence type="ECO:0000313" key="11">
    <source>
        <dbReference type="EMBL" id="POB48507.1"/>
    </source>
</evidence>
<evidence type="ECO:0000313" key="12">
    <source>
        <dbReference type="Proteomes" id="UP000237466"/>
    </source>
</evidence>
<dbReference type="CDD" id="cd00419">
    <property type="entry name" value="Ferrochelatase_C"/>
    <property type="match status" value="1"/>
</dbReference>
<dbReference type="InterPro" id="IPR019772">
    <property type="entry name" value="Ferrochelatase_AS"/>
</dbReference>
<dbReference type="SUPFAM" id="SSF53800">
    <property type="entry name" value="Chelatase"/>
    <property type="match status" value="1"/>
</dbReference>
<proteinExistence type="inferred from homology"/>
<keyword evidence="4 9" id="KW-0408">Iron</keyword>
<dbReference type="HAMAP" id="MF_00323">
    <property type="entry name" value="Ferrochelatase"/>
    <property type="match status" value="1"/>
</dbReference>
<comment type="catalytic activity">
    <reaction evidence="9 10">
        <text>heme b + 2 H(+) = protoporphyrin IX + Fe(2+)</text>
        <dbReference type="Rhea" id="RHEA:22584"/>
        <dbReference type="ChEBI" id="CHEBI:15378"/>
        <dbReference type="ChEBI" id="CHEBI:29033"/>
        <dbReference type="ChEBI" id="CHEBI:57306"/>
        <dbReference type="ChEBI" id="CHEBI:60344"/>
        <dbReference type="EC" id="4.98.1.1"/>
    </reaction>
</comment>
<dbReference type="EMBL" id="PDGH01000077">
    <property type="protein sequence ID" value="POB48507.1"/>
    <property type="molecule type" value="Genomic_DNA"/>
</dbReference>
<evidence type="ECO:0000256" key="4">
    <source>
        <dbReference type="ARBA" id="ARBA00023004"/>
    </source>
</evidence>
<keyword evidence="3 9" id="KW-0479">Metal-binding</keyword>
<dbReference type="GO" id="GO:0046872">
    <property type="term" value="F:metal ion binding"/>
    <property type="evidence" value="ECO:0007669"/>
    <property type="project" value="UniProtKB-KW"/>
</dbReference>
<feature type="binding site" evidence="9">
    <location>
        <position position="211"/>
    </location>
    <ligand>
        <name>Fe(2+)</name>
        <dbReference type="ChEBI" id="CHEBI:29033"/>
    </ligand>
</feature>
<evidence type="ECO:0000256" key="6">
    <source>
        <dbReference type="ARBA" id="ARBA00023239"/>
    </source>
</evidence>
<protein>
    <recommendedName>
        <fullName evidence="9 10">Ferrochelatase</fullName>
        <ecNumber evidence="9 10">4.98.1.1</ecNumber>
    </recommendedName>
    <alternativeName>
        <fullName evidence="9">Heme synthase</fullName>
    </alternativeName>
    <alternativeName>
        <fullName evidence="9">Protoheme ferro-lyase</fullName>
    </alternativeName>
</protein>
<dbReference type="InterPro" id="IPR001015">
    <property type="entry name" value="Ferrochelatase"/>
</dbReference>
<dbReference type="AlphaFoldDB" id="A0A2S3R476"/>
<evidence type="ECO:0000256" key="1">
    <source>
        <dbReference type="ARBA" id="ARBA00007718"/>
    </source>
</evidence>
<dbReference type="FunFam" id="3.40.50.1400:FF:000002">
    <property type="entry name" value="Ferrochelatase"/>
    <property type="match status" value="1"/>
</dbReference>
<accession>A0A2S3R476</accession>
<dbReference type="InterPro" id="IPR033659">
    <property type="entry name" value="Ferrochelatase_N"/>
</dbReference>
<evidence type="ECO:0000256" key="8">
    <source>
        <dbReference type="ARBA" id="ARBA00024536"/>
    </source>
</evidence>
<dbReference type="PANTHER" id="PTHR11108:SF1">
    <property type="entry name" value="FERROCHELATASE, MITOCHONDRIAL"/>
    <property type="match status" value="1"/>
</dbReference>
<dbReference type="NCBIfam" id="TIGR00109">
    <property type="entry name" value="hemH"/>
    <property type="match status" value="1"/>
</dbReference>
<organism evidence="11 12">
    <name type="scientific">Vibrio vulnificus</name>
    <dbReference type="NCBI Taxonomy" id="672"/>
    <lineage>
        <taxon>Bacteria</taxon>
        <taxon>Pseudomonadati</taxon>
        <taxon>Pseudomonadota</taxon>
        <taxon>Gammaproteobacteria</taxon>
        <taxon>Vibrionales</taxon>
        <taxon>Vibrionaceae</taxon>
        <taxon>Vibrio</taxon>
    </lineage>
</organism>
<dbReference type="Proteomes" id="UP000237466">
    <property type="component" value="Unassembled WGS sequence"/>
</dbReference>
<dbReference type="GO" id="GO:0006783">
    <property type="term" value="P:heme biosynthetic process"/>
    <property type="evidence" value="ECO:0007669"/>
    <property type="project" value="UniProtKB-UniRule"/>
</dbReference>
<keyword evidence="7 9" id="KW-0627">Porphyrin biosynthesis</keyword>
<dbReference type="Gene3D" id="3.40.50.1400">
    <property type="match status" value="2"/>
</dbReference>
<comment type="function">
    <text evidence="9 10">Catalyzes the ferrous insertion into protoporphyrin IX.</text>
</comment>
<gene>
    <name evidence="9" type="primary">hemH</name>
    <name evidence="11" type="ORF">CRN52_10075</name>
</gene>
<keyword evidence="5 9" id="KW-0350">Heme biosynthesis</keyword>
<evidence type="ECO:0000256" key="9">
    <source>
        <dbReference type="HAMAP-Rule" id="MF_00323"/>
    </source>
</evidence>
<keyword evidence="2 9" id="KW-0963">Cytoplasm</keyword>
<dbReference type="EC" id="4.98.1.1" evidence="9 10"/>
<dbReference type="InterPro" id="IPR033644">
    <property type="entry name" value="Ferrochelatase_C"/>
</dbReference>
<dbReference type="Pfam" id="PF00762">
    <property type="entry name" value="Ferrochelatase"/>
    <property type="match status" value="1"/>
</dbReference>
<evidence type="ECO:0000256" key="10">
    <source>
        <dbReference type="RuleBase" id="RU000607"/>
    </source>
</evidence>
<name>A0A2S3R476_VIBVL</name>